<evidence type="ECO:0000313" key="3">
    <source>
        <dbReference type="Proteomes" id="UP000708208"/>
    </source>
</evidence>
<proteinExistence type="predicted"/>
<reference evidence="2" key="1">
    <citation type="submission" date="2021-06" db="EMBL/GenBank/DDBJ databases">
        <authorList>
            <person name="Hodson N. C."/>
            <person name="Mongue J. A."/>
            <person name="Jaron S. K."/>
        </authorList>
    </citation>
    <scope>NUCLEOTIDE SEQUENCE</scope>
</reference>
<feature type="non-terminal residue" evidence="2">
    <location>
        <position position="74"/>
    </location>
</feature>
<sequence length="74" mass="8211">MIGGKEDVTFKIRSWRYLIITNANSNTEILYESDGSQLVPAKREWIFRNDQLRTGNGNATSDGMTASTPSVSVT</sequence>
<dbReference type="AlphaFoldDB" id="A0A8J2L8M8"/>
<protein>
    <submittedName>
        <fullName evidence="2">Uncharacterized protein</fullName>
    </submittedName>
</protein>
<evidence type="ECO:0000313" key="2">
    <source>
        <dbReference type="EMBL" id="CAG7827617.1"/>
    </source>
</evidence>
<accession>A0A8J2L8M8</accession>
<evidence type="ECO:0000256" key="1">
    <source>
        <dbReference type="SAM" id="MobiDB-lite"/>
    </source>
</evidence>
<feature type="region of interest" description="Disordered" evidence="1">
    <location>
        <begin position="52"/>
        <end position="74"/>
    </location>
</feature>
<name>A0A8J2L8M8_9HEXA</name>
<keyword evidence="3" id="KW-1185">Reference proteome</keyword>
<dbReference type="EMBL" id="CAJVCH010544184">
    <property type="protein sequence ID" value="CAG7827617.1"/>
    <property type="molecule type" value="Genomic_DNA"/>
</dbReference>
<gene>
    <name evidence="2" type="ORF">AFUS01_LOCUS37593</name>
</gene>
<organism evidence="2 3">
    <name type="scientific">Allacma fusca</name>
    <dbReference type="NCBI Taxonomy" id="39272"/>
    <lineage>
        <taxon>Eukaryota</taxon>
        <taxon>Metazoa</taxon>
        <taxon>Ecdysozoa</taxon>
        <taxon>Arthropoda</taxon>
        <taxon>Hexapoda</taxon>
        <taxon>Collembola</taxon>
        <taxon>Symphypleona</taxon>
        <taxon>Sminthuridae</taxon>
        <taxon>Allacma</taxon>
    </lineage>
</organism>
<comment type="caution">
    <text evidence="2">The sequence shown here is derived from an EMBL/GenBank/DDBJ whole genome shotgun (WGS) entry which is preliminary data.</text>
</comment>
<dbReference type="Proteomes" id="UP000708208">
    <property type="component" value="Unassembled WGS sequence"/>
</dbReference>